<reference evidence="3 4" key="1">
    <citation type="submission" date="2017-03" db="EMBL/GenBank/DDBJ databases">
        <title>Genome Survey of Euroglyphus maynei.</title>
        <authorList>
            <person name="Arlian L.G."/>
            <person name="Morgan M.S."/>
            <person name="Rider S.D."/>
        </authorList>
    </citation>
    <scope>NUCLEOTIDE SEQUENCE [LARGE SCALE GENOMIC DNA]</scope>
    <source>
        <strain evidence="3">Arlian Lab</strain>
        <tissue evidence="3">Whole body</tissue>
    </source>
</reference>
<dbReference type="InterPro" id="IPR029052">
    <property type="entry name" value="Metallo-depent_PP-like"/>
</dbReference>
<dbReference type="CDD" id="cd00144">
    <property type="entry name" value="MPP_PPP_family"/>
    <property type="match status" value="1"/>
</dbReference>
<dbReference type="PRINTS" id="PR00114">
    <property type="entry name" value="STPHPHTASE"/>
</dbReference>
<protein>
    <recommendedName>
        <fullName evidence="1">Serine/threonine-protein phosphatase</fullName>
        <ecNumber evidence="1">3.1.3.16</ecNumber>
    </recommendedName>
</protein>
<evidence type="ECO:0000313" key="3">
    <source>
        <dbReference type="EMBL" id="OTF72746.1"/>
    </source>
</evidence>
<dbReference type="GO" id="GO:0004722">
    <property type="term" value="F:protein serine/threonine phosphatase activity"/>
    <property type="evidence" value="ECO:0007669"/>
    <property type="project" value="UniProtKB-EC"/>
</dbReference>
<evidence type="ECO:0000256" key="1">
    <source>
        <dbReference type="RuleBase" id="RU004273"/>
    </source>
</evidence>
<feature type="domain" description="Serine/threonine specific protein phosphatases" evidence="2">
    <location>
        <begin position="101"/>
        <end position="106"/>
    </location>
</feature>
<name>A0A1Y3AZC3_EURMA</name>
<organism evidence="3 4">
    <name type="scientific">Euroglyphus maynei</name>
    <name type="common">Mayne's house dust mite</name>
    <dbReference type="NCBI Taxonomy" id="6958"/>
    <lineage>
        <taxon>Eukaryota</taxon>
        <taxon>Metazoa</taxon>
        <taxon>Ecdysozoa</taxon>
        <taxon>Arthropoda</taxon>
        <taxon>Chelicerata</taxon>
        <taxon>Arachnida</taxon>
        <taxon>Acari</taxon>
        <taxon>Acariformes</taxon>
        <taxon>Sarcoptiformes</taxon>
        <taxon>Astigmata</taxon>
        <taxon>Psoroptidia</taxon>
        <taxon>Analgoidea</taxon>
        <taxon>Pyroglyphidae</taxon>
        <taxon>Pyroglyphinae</taxon>
        <taxon>Euroglyphus</taxon>
    </lineage>
</organism>
<dbReference type="PANTHER" id="PTHR11668:SF496">
    <property type="entry name" value="SERINE_THREONINE-PROTEIN PHOSPHATASE"/>
    <property type="match status" value="1"/>
</dbReference>
<proteinExistence type="inferred from homology"/>
<comment type="caution">
    <text evidence="3">The sequence shown here is derived from an EMBL/GenBank/DDBJ whole genome shotgun (WGS) entry which is preliminary data.</text>
</comment>
<gene>
    <name evidence="3" type="ORF">BLA29_006414</name>
</gene>
<dbReference type="OrthoDB" id="6504954at2759"/>
<dbReference type="SUPFAM" id="SSF56300">
    <property type="entry name" value="Metallo-dependent phosphatases"/>
    <property type="match status" value="1"/>
</dbReference>
<dbReference type="EC" id="3.1.3.16" evidence="1"/>
<keyword evidence="1" id="KW-0378">Hydrolase</keyword>
<dbReference type="EMBL" id="MUJZ01054857">
    <property type="protein sequence ID" value="OTF72746.1"/>
    <property type="molecule type" value="Genomic_DNA"/>
</dbReference>
<keyword evidence="4" id="KW-1185">Reference proteome</keyword>
<dbReference type="Proteomes" id="UP000194236">
    <property type="component" value="Unassembled WGS sequence"/>
</dbReference>
<sequence>MNNAENLDLVCQLFERTLSNELSLVRINDFRLIYHFFGDLHGSFSDMALIRTKFWPNGSHEINDKHFVFLGDYVDRGIHGFEVIIFLFMLKTMYPANFTILRGNHEFCDMNRQSFLLEMRLKFGDEIGYQMWTRINVAFGALPYAAIICDNIFSCHGGIPKHLRSMEQIEQVPKWILNDLDENSVGFQL</sequence>
<dbReference type="InterPro" id="IPR006186">
    <property type="entry name" value="Ser/Thr-sp_prot-phosphatase"/>
</dbReference>
<dbReference type="Pfam" id="PF00149">
    <property type="entry name" value="Metallophos"/>
    <property type="match status" value="1"/>
</dbReference>
<comment type="similarity">
    <text evidence="1">Belongs to the PPP phosphatase family.</text>
</comment>
<dbReference type="InterPro" id="IPR050341">
    <property type="entry name" value="PP1_catalytic_subunit"/>
</dbReference>
<comment type="catalytic activity">
    <reaction evidence="1">
        <text>O-phospho-L-threonyl-[protein] + H2O = L-threonyl-[protein] + phosphate</text>
        <dbReference type="Rhea" id="RHEA:47004"/>
        <dbReference type="Rhea" id="RHEA-COMP:11060"/>
        <dbReference type="Rhea" id="RHEA-COMP:11605"/>
        <dbReference type="ChEBI" id="CHEBI:15377"/>
        <dbReference type="ChEBI" id="CHEBI:30013"/>
        <dbReference type="ChEBI" id="CHEBI:43474"/>
        <dbReference type="ChEBI" id="CHEBI:61977"/>
        <dbReference type="EC" id="3.1.3.16"/>
    </reaction>
</comment>
<dbReference type="GO" id="GO:0005737">
    <property type="term" value="C:cytoplasm"/>
    <property type="evidence" value="ECO:0007669"/>
    <property type="project" value="TreeGrafter"/>
</dbReference>
<accession>A0A1Y3AZC3</accession>
<evidence type="ECO:0000259" key="2">
    <source>
        <dbReference type="PROSITE" id="PS00125"/>
    </source>
</evidence>
<dbReference type="AlphaFoldDB" id="A0A1Y3AZC3"/>
<dbReference type="PROSITE" id="PS00125">
    <property type="entry name" value="SER_THR_PHOSPHATASE"/>
    <property type="match status" value="1"/>
</dbReference>
<dbReference type="InterPro" id="IPR004843">
    <property type="entry name" value="Calcineurin-like_PHP"/>
</dbReference>
<dbReference type="Gene3D" id="3.60.21.10">
    <property type="match status" value="1"/>
</dbReference>
<evidence type="ECO:0000313" key="4">
    <source>
        <dbReference type="Proteomes" id="UP000194236"/>
    </source>
</evidence>
<dbReference type="SMART" id="SM00156">
    <property type="entry name" value="PP2Ac"/>
    <property type="match status" value="1"/>
</dbReference>
<dbReference type="PANTHER" id="PTHR11668">
    <property type="entry name" value="SERINE/THREONINE PROTEIN PHOSPHATASE"/>
    <property type="match status" value="1"/>
</dbReference>
<feature type="non-terminal residue" evidence="3">
    <location>
        <position position="189"/>
    </location>
</feature>